<evidence type="ECO:0000313" key="9">
    <source>
        <dbReference type="EMBL" id="KAJ8030170.1"/>
    </source>
</evidence>
<dbReference type="PANTHER" id="PTHR15151">
    <property type="entry name" value="PROTEIN EIGER"/>
    <property type="match status" value="1"/>
</dbReference>
<keyword evidence="5" id="KW-1015">Disulfide bond</keyword>
<comment type="similarity">
    <text evidence="2">Belongs to the tumor necrosis factor family.</text>
</comment>
<keyword evidence="4" id="KW-0964">Secreted</keyword>
<dbReference type="Proteomes" id="UP001152320">
    <property type="component" value="Chromosome 13"/>
</dbReference>
<evidence type="ECO:0000256" key="3">
    <source>
        <dbReference type="ARBA" id="ARBA00022514"/>
    </source>
</evidence>
<feature type="compositionally biased region" description="Basic and acidic residues" evidence="7">
    <location>
        <begin position="85"/>
        <end position="98"/>
    </location>
</feature>
<dbReference type="InterPro" id="IPR006052">
    <property type="entry name" value="TNF_dom"/>
</dbReference>
<dbReference type="PANTHER" id="PTHR15151:SF24">
    <property type="entry name" value="A PROLIFERATION-INDUCING LIGAND-LIKE PROTEIN-RELATED"/>
    <property type="match status" value="1"/>
</dbReference>
<organism evidence="9 10">
    <name type="scientific">Holothuria leucospilota</name>
    <name type="common">Black long sea cucumber</name>
    <name type="synonym">Mertensiothuria leucospilota</name>
    <dbReference type="NCBI Taxonomy" id="206669"/>
    <lineage>
        <taxon>Eukaryota</taxon>
        <taxon>Metazoa</taxon>
        <taxon>Echinodermata</taxon>
        <taxon>Eleutherozoa</taxon>
        <taxon>Echinozoa</taxon>
        <taxon>Holothuroidea</taxon>
        <taxon>Aspidochirotacea</taxon>
        <taxon>Aspidochirotida</taxon>
        <taxon>Holothuriidae</taxon>
        <taxon>Holothuria</taxon>
    </lineage>
</organism>
<dbReference type="EMBL" id="JAIZAY010000013">
    <property type="protein sequence ID" value="KAJ8030170.1"/>
    <property type="molecule type" value="Genomic_DNA"/>
</dbReference>
<dbReference type="GO" id="GO:0005615">
    <property type="term" value="C:extracellular space"/>
    <property type="evidence" value="ECO:0007669"/>
    <property type="project" value="UniProtKB-KW"/>
</dbReference>
<evidence type="ECO:0000256" key="4">
    <source>
        <dbReference type="ARBA" id="ARBA00022525"/>
    </source>
</evidence>
<feature type="domain" description="THD" evidence="8">
    <location>
        <begin position="229"/>
        <end position="317"/>
    </location>
</feature>
<feature type="compositionally biased region" description="Polar residues" evidence="7">
    <location>
        <begin position="51"/>
        <end position="74"/>
    </location>
</feature>
<name>A0A9Q1BPD6_HOLLE</name>
<accession>A0A9Q1BPD6</accession>
<evidence type="ECO:0000256" key="1">
    <source>
        <dbReference type="ARBA" id="ARBA00004613"/>
    </source>
</evidence>
<dbReference type="GO" id="GO:0006955">
    <property type="term" value="P:immune response"/>
    <property type="evidence" value="ECO:0007669"/>
    <property type="project" value="InterPro"/>
</dbReference>
<evidence type="ECO:0000259" key="8">
    <source>
        <dbReference type="Pfam" id="PF00229"/>
    </source>
</evidence>
<dbReference type="AlphaFoldDB" id="A0A9Q1BPD6"/>
<dbReference type="GO" id="GO:0016020">
    <property type="term" value="C:membrane"/>
    <property type="evidence" value="ECO:0007669"/>
    <property type="project" value="InterPro"/>
</dbReference>
<proteinExistence type="inferred from homology"/>
<evidence type="ECO:0000256" key="6">
    <source>
        <dbReference type="ARBA" id="ARBA00023180"/>
    </source>
</evidence>
<keyword evidence="6" id="KW-0325">Glycoprotein</keyword>
<dbReference type="GO" id="GO:0005164">
    <property type="term" value="F:tumor necrosis factor receptor binding"/>
    <property type="evidence" value="ECO:0007669"/>
    <property type="project" value="InterPro"/>
</dbReference>
<dbReference type="InterPro" id="IPR051748">
    <property type="entry name" value="TNF_Ligand_Superfamily"/>
</dbReference>
<protein>
    <submittedName>
        <fullName evidence="9">Ectodysplasin-A</fullName>
    </submittedName>
</protein>
<gene>
    <name evidence="9" type="ORF">HOLleu_26500</name>
</gene>
<feature type="region of interest" description="Disordered" evidence="7">
    <location>
        <begin position="30"/>
        <end position="133"/>
    </location>
</feature>
<keyword evidence="3" id="KW-0202">Cytokine</keyword>
<dbReference type="GO" id="GO:0005125">
    <property type="term" value="F:cytokine activity"/>
    <property type="evidence" value="ECO:0007669"/>
    <property type="project" value="UniProtKB-KW"/>
</dbReference>
<dbReference type="InterPro" id="IPR008983">
    <property type="entry name" value="Tumour_necrosis_fac-like_dom"/>
</dbReference>
<dbReference type="Pfam" id="PF00229">
    <property type="entry name" value="TNF"/>
    <property type="match status" value="1"/>
</dbReference>
<dbReference type="Gene3D" id="2.60.120.40">
    <property type="match status" value="1"/>
</dbReference>
<evidence type="ECO:0000256" key="7">
    <source>
        <dbReference type="SAM" id="MobiDB-lite"/>
    </source>
</evidence>
<dbReference type="SUPFAM" id="SSF49842">
    <property type="entry name" value="TNF-like"/>
    <property type="match status" value="1"/>
</dbReference>
<reference evidence="9" key="1">
    <citation type="submission" date="2021-10" db="EMBL/GenBank/DDBJ databases">
        <title>Tropical sea cucumber genome reveals ecological adaptation and Cuvierian tubules defense mechanism.</title>
        <authorList>
            <person name="Chen T."/>
        </authorList>
    </citation>
    <scope>NUCLEOTIDE SEQUENCE</scope>
    <source>
        <strain evidence="9">Nanhai2018</strain>
        <tissue evidence="9">Muscle</tissue>
    </source>
</reference>
<evidence type="ECO:0000256" key="5">
    <source>
        <dbReference type="ARBA" id="ARBA00023157"/>
    </source>
</evidence>
<evidence type="ECO:0000256" key="2">
    <source>
        <dbReference type="ARBA" id="ARBA00008670"/>
    </source>
</evidence>
<keyword evidence="10" id="KW-1185">Reference proteome</keyword>
<sequence>MQHIGQLEKKQQDQEALIRKIQEDLQSLRDIVGGGGPLASYDTTEAEEQLQKTTILNERQSQSYSVTRHNQATVSDDGEGNQLSGERRTDVKGDEYLKRVKRPAADPPPSGGSNEETPTKRKKKTVKKCRQDNSTCGTPTCEFVHECNEARHGGRSHFNHFVAHFEQPSDSNQLIGCQRDAFNDHFVSCDDEVIGNWKYASWTLEEHEHKLRIKSRLEDFPDRPRKSTIEVRETGIYYIYSQITFADESSYLGHSIMIDNEIKFSCSLWVTDVQANTCTTGGLVKIEAHQLVHIQLIENNRIINMDDENTFFGIIHVMSLP</sequence>
<dbReference type="OrthoDB" id="5947373at2759"/>
<comment type="caution">
    <text evidence="9">The sequence shown here is derived from an EMBL/GenBank/DDBJ whole genome shotgun (WGS) entry which is preliminary data.</text>
</comment>
<evidence type="ECO:0000313" key="10">
    <source>
        <dbReference type="Proteomes" id="UP001152320"/>
    </source>
</evidence>
<comment type="subcellular location">
    <subcellularLocation>
        <location evidence="1">Secreted</location>
    </subcellularLocation>
</comment>